<dbReference type="Gene3D" id="3.40.50.12780">
    <property type="entry name" value="N-terminal domain of ligase-like"/>
    <property type="match status" value="1"/>
</dbReference>
<comment type="caution">
    <text evidence="4">The sequence shown here is derived from an EMBL/GenBank/DDBJ whole genome shotgun (WGS) entry which is preliminary data.</text>
</comment>
<reference evidence="4 5" key="1">
    <citation type="submission" date="2023-01" db="EMBL/GenBank/DDBJ databases">
        <title>Novel species of the genus Asticcacaulis isolated from rivers.</title>
        <authorList>
            <person name="Lu H."/>
        </authorList>
    </citation>
    <scope>NUCLEOTIDE SEQUENCE [LARGE SCALE GENOMIC DNA]</scope>
    <source>
        <strain evidence="4 5">LKC15W</strain>
    </source>
</reference>
<feature type="transmembrane region" description="Helical" evidence="1">
    <location>
        <begin position="819"/>
        <end position="836"/>
    </location>
</feature>
<dbReference type="RefSeq" id="WP_272745159.1">
    <property type="nucleotide sequence ID" value="NZ_JAQQKV010000002.1"/>
</dbReference>
<dbReference type="SUPFAM" id="SSF56801">
    <property type="entry name" value="Acetyl-CoA synthetase-like"/>
    <property type="match status" value="1"/>
</dbReference>
<dbReference type="InterPro" id="IPR050237">
    <property type="entry name" value="ATP-dep_AMP-bd_enzyme"/>
</dbReference>
<keyword evidence="1" id="KW-0812">Transmembrane</keyword>
<keyword evidence="5" id="KW-1185">Reference proteome</keyword>
<dbReference type="InterPro" id="IPR042099">
    <property type="entry name" value="ANL_N_sf"/>
</dbReference>
<proteinExistence type="predicted"/>
<evidence type="ECO:0000259" key="2">
    <source>
        <dbReference type="Pfam" id="PF00501"/>
    </source>
</evidence>
<evidence type="ECO:0000313" key="5">
    <source>
        <dbReference type="Proteomes" id="UP001218579"/>
    </source>
</evidence>
<organism evidence="4 5">
    <name type="scientific">Asticcacaulis machinosus</name>
    <dbReference type="NCBI Taxonomy" id="2984211"/>
    <lineage>
        <taxon>Bacteria</taxon>
        <taxon>Pseudomonadati</taxon>
        <taxon>Pseudomonadota</taxon>
        <taxon>Alphaproteobacteria</taxon>
        <taxon>Caulobacterales</taxon>
        <taxon>Caulobacteraceae</taxon>
        <taxon>Asticcacaulis</taxon>
    </lineage>
</organism>
<feature type="transmembrane region" description="Helical" evidence="1">
    <location>
        <begin position="789"/>
        <end position="807"/>
    </location>
</feature>
<dbReference type="Pfam" id="PF00501">
    <property type="entry name" value="AMP-binding"/>
    <property type="match status" value="1"/>
</dbReference>
<dbReference type="InterPro" id="IPR002656">
    <property type="entry name" value="Acyl_transf_3_dom"/>
</dbReference>
<feature type="domain" description="AMP-dependent synthetase/ligase" evidence="2">
    <location>
        <begin position="11"/>
        <end position="332"/>
    </location>
</feature>
<dbReference type="Pfam" id="PF01757">
    <property type="entry name" value="Acyl_transf_3"/>
    <property type="match status" value="1"/>
</dbReference>
<keyword evidence="1" id="KW-1133">Transmembrane helix</keyword>
<feature type="domain" description="Acyltransferase 3" evidence="3">
    <location>
        <begin position="549"/>
        <end position="898"/>
    </location>
</feature>
<keyword evidence="1" id="KW-0472">Membrane</keyword>
<dbReference type="PANTHER" id="PTHR43767:SF1">
    <property type="entry name" value="NONRIBOSOMAL PEPTIDE SYNTHASE PES1 (EUROFUNG)-RELATED"/>
    <property type="match status" value="1"/>
</dbReference>
<evidence type="ECO:0000259" key="3">
    <source>
        <dbReference type="Pfam" id="PF01757"/>
    </source>
</evidence>
<evidence type="ECO:0000313" key="4">
    <source>
        <dbReference type="EMBL" id="MDC7676840.1"/>
    </source>
</evidence>
<feature type="transmembrane region" description="Helical" evidence="1">
    <location>
        <begin position="848"/>
        <end position="868"/>
    </location>
</feature>
<feature type="transmembrane region" description="Helical" evidence="1">
    <location>
        <begin position="880"/>
        <end position="901"/>
    </location>
</feature>
<sequence>MATASFFSLTHPSRSIALIEGDVKISYGDLSARCDQLAGHLKGALPDQKALVFLGVRNDAKSVVRYLACLRAGYAVHLYSDYEPARLDDLIARYNPHFVIRPEDSDGNITVRHTQGLGLHPDVSVLLSTSGSTGTAKLVKLSVKNLQANARSITQYLELTAKDRALLNLKFSYSFGLSILHSHLLCGGSVALSEASFTDPELWQAVEAHKVTGLSGVPYSFEVLERSRYLDNLKTLRYVTQAGGKLSPALVTRYTELSQQQGWKFFVMYGQTEAAPRMAYLPPDMAHQHPDCIGRAIPGGRLWLKSEDGTEITAPDMPGELVYEGDNVMMGYAESLPDLAHDERLPHLLTGDIACRNADGLFYIIGRAKRFIKPFGVRLNLDDVEQRLQERLGEVACTGTDDKIVIATTAETDTDALSAWVSETYKLPAFMVSVLKLDAMPRLSNGKTDYQALLRQAESPKAAANDYSAPKSRWASIEAIYAALSGAKALDGSSTFASLSGDSLSYVQISLAIEDYLGFLPEDWELQTIDALEAMRGQIVRESAGNRLHYLNTCRVLMLLMGIPYHAAMVFSEHKDWLITSAHTSHFATIFAALTHSFRMFAFFFISGCFSLLILKRTEVRKWFDRQFVRLGVPVVLGSLLLAPLEMAAIAITPGREGPPAFEYWLSMVTTLSPQWVTHRWFLITLLALIGLLALFWAAHKRGLTGHLAQRFLDKVSTKPNLVWCLMLVFLSGWGLGLAALGRILSAEHDLLFGVYEYRSILAFGPAFFLGAILASQPKLLDWFLKPSAFAYILGAALICVFVYYDHSQTFIGKIAQNINWLPCGLLGTQIFLSLMHKWANKPHPMVARLLDASFVIYLWHMVFVLVFSGICLKLDIEPILSIALTTTGTLICSWGVYMGIARSKTLSFIFNGGPLRTV</sequence>
<dbReference type="InterPro" id="IPR000873">
    <property type="entry name" value="AMP-dep_synth/lig_dom"/>
</dbReference>
<protein>
    <submittedName>
        <fullName evidence="4">AMP-binding protein</fullName>
    </submittedName>
</protein>
<evidence type="ECO:0000256" key="1">
    <source>
        <dbReference type="SAM" id="Phobius"/>
    </source>
</evidence>
<feature type="transmembrane region" description="Helical" evidence="1">
    <location>
        <begin position="598"/>
        <end position="616"/>
    </location>
</feature>
<dbReference type="EMBL" id="JAQQKV010000002">
    <property type="protein sequence ID" value="MDC7676840.1"/>
    <property type="molecule type" value="Genomic_DNA"/>
</dbReference>
<accession>A0ABT5HL29</accession>
<dbReference type="InterPro" id="IPR045851">
    <property type="entry name" value="AMP-bd_C_sf"/>
</dbReference>
<feature type="transmembrane region" description="Helical" evidence="1">
    <location>
        <begin position="628"/>
        <end position="652"/>
    </location>
</feature>
<gene>
    <name evidence="4" type="ORF">PQU98_11905</name>
</gene>
<name>A0ABT5HL29_9CAUL</name>
<feature type="transmembrane region" description="Helical" evidence="1">
    <location>
        <begin position="681"/>
        <end position="700"/>
    </location>
</feature>
<dbReference type="Proteomes" id="UP001218579">
    <property type="component" value="Unassembled WGS sequence"/>
</dbReference>
<dbReference type="PANTHER" id="PTHR43767">
    <property type="entry name" value="LONG-CHAIN-FATTY-ACID--COA LIGASE"/>
    <property type="match status" value="1"/>
</dbReference>
<feature type="transmembrane region" description="Helical" evidence="1">
    <location>
        <begin position="721"/>
        <end position="746"/>
    </location>
</feature>
<dbReference type="Gene3D" id="3.30.300.30">
    <property type="match status" value="1"/>
</dbReference>